<gene>
    <name evidence="1" type="ORF">FIBSPDRAFT_953041</name>
</gene>
<proteinExistence type="predicted"/>
<sequence length="77" mass="8643">MAKHDPNDDISSVDVRPPSSYALRDLDKFCPQNCQDLLVINGSAPLNSDLDSYIPCRLDLHVDDCFHQPIIACSQER</sequence>
<dbReference type="EMBL" id="KV417541">
    <property type="protein sequence ID" value="KZP22192.1"/>
    <property type="molecule type" value="Genomic_DNA"/>
</dbReference>
<dbReference type="AlphaFoldDB" id="A0A166KRX0"/>
<evidence type="ECO:0000313" key="1">
    <source>
        <dbReference type="EMBL" id="KZP22192.1"/>
    </source>
</evidence>
<accession>A0A166KRX0</accession>
<organism evidence="1 2">
    <name type="scientific">Athelia psychrophila</name>
    <dbReference type="NCBI Taxonomy" id="1759441"/>
    <lineage>
        <taxon>Eukaryota</taxon>
        <taxon>Fungi</taxon>
        <taxon>Dikarya</taxon>
        <taxon>Basidiomycota</taxon>
        <taxon>Agaricomycotina</taxon>
        <taxon>Agaricomycetes</taxon>
        <taxon>Agaricomycetidae</taxon>
        <taxon>Atheliales</taxon>
        <taxon>Atheliaceae</taxon>
        <taxon>Athelia</taxon>
    </lineage>
</organism>
<keyword evidence="2" id="KW-1185">Reference proteome</keyword>
<reference evidence="1 2" key="1">
    <citation type="journal article" date="2016" name="Mol. Biol. Evol.">
        <title>Comparative Genomics of Early-Diverging Mushroom-Forming Fungi Provides Insights into the Origins of Lignocellulose Decay Capabilities.</title>
        <authorList>
            <person name="Nagy L.G."/>
            <person name="Riley R."/>
            <person name="Tritt A."/>
            <person name="Adam C."/>
            <person name="Daum C."/>
            <person name="Floudas D."/>
            <person name="Sun H."/>
            <person name="Yadav J.S."/>
            <person name="Pangilinan J."/>
            <person name="Larsson K.H."/>
            <person name="Matsuura K."/>
            <person name="Barry K."/>
            <person name="Labutti K."/>
            <person name="Kuo R."/>
            <person name="Ohm R.A."/>
            <person name="Bhattacharya S.S."/>
            <person name="Shirouzu T."/>
            <person name="Yoshinaga Y."/>
            <person name="Martin F.M."/>
            <person name="Grigoriev I.V."/>
            <person name="Hibbett D.S."/>
        </authorList>
    </citation>
    <scope>NUCLEOTIDE SEQUENCE [LARGE SCALE GENOMIC DNA]</scope>
    <source>
        <strain evidence="1 2">CBS 109695</strain>
    </source>
</reference>
<protein>
    <submittedName>
        <fullName evidence="1">Uncharacterized protein</fullName>
    </submittedName>
</protein>
<evidence type="ECO:0000313" key="2">
    <source>
        <dbReference type="Proteomes" id="UP000076532"/>
    </source>
</evidence>
<dbReference type="Proteomes" id="UP000076532">
    <property type="component" value="Unassembled WGS sequence"/>
</dbReference>
<name>A0A166KRX0_9AGAM</name>